<comment type="function">
    <text evidence="7">Catalyzes the release of premature peptidyl moieties from peptidyl-tRNA molecules trapped in stalled 50S ribosomal subunits, and thus maintains levels of free tRNAs and 50S ribosomes.</text>
</comment>
<dbReference type="Pfam" id="PF01195">
    <property type="entry name" value="Pept_tRNA_hydro"/>
    <property type="match status" value="1"/>
</dbReference>
<comment type="catalytic activity">
    <reaction evidence="7 8">
        <text>an N-acyl-L-alpha-aminoacyl-tRNA + H2O = an N-acyl-L-amino acid + a tRNA + H(+)</text>
        <dbReference type="Rhea" id="RHEA:54448"/>
        <dbReference type="Rhea" id="RHEA-COMP:10123"/>
        <dbReference type="Rhea" id="RHEA-COMP:13883"/>
        <dbReference type="ChEBI" id="CHEBI:15377"/>
        <dbReference type="ChEBI" id="CHEBI:15378"/>
        <dbReference type="ChEBI" id="CHEBI:59874"/>
        <dbReference type="ChEBI" id="CHEBI:78442"/>
        <dbReference type="ChEBI" id="CHEBI:138191"/>
        <dbReference type="EC" id="3.1.1.29"/>
    </reaction>
</comment>
<comment type="subcellular location">
    <subcellularLocation>
        <location evidence="7">Cytoplasm</location>
    </subcellularLocation>
</comment>
<dbReference type="InterPro" id="IPR018171">
    <property type="entry name" value="Pept_tRNA_hydro_CS"/>
</dbReference>
<sequence length="192" mass="20730">MQLWVGLGNPGAQYALNRHNVGFMAVDAIAEVHGFDPWRSRFQGWTSEGRLGAHKILLLKPSTYMNESGRSVGEAMRFFKLEPGDVTAFHDELDLAPFRVKVKTGGGTAGHNGLKSTGAHIGNDFRRVRIGIGHPGHKDRVSPYVLGNYAKAEIDPLADMLGAIAAEAPLLAAGDDARFMNEIARRLAAPGD</sequence>
<dbReference type="EC" id="3.1.1.29" evidence="1 7"/>
<keyword evidence="7" id="KW-0963">Cytoplasm</keyword>
<feature type="site" description="Discriminates between blocked and unblocked aminoacyl-tRNA" evidence="7">
    <location>
        <position position="9"/>
    </location>
</feature>
<dbReference type="GO" id="GO:0004045">
    <property type="term" value="F:peptidyl-tRNA hydrolase activity"/>
    <property type="evidence" value="ECO:0007669"/>
    <property type="project" value="UniProtKB-UniRule"/>
</dbReference>
<keyword evidence="11" id="KW-1185">Reference proteome</keyword>
<organism evidence="10 11">
    <name type="scientific">Tardibacter chloracetimidivorans</name>
    <dbReference type="NCBI Taxonomy" id="1921510"/>
    <lineage>
        <taxon>Bacteria</taxon>
        <taxon>Pseudomonadati</taxon>
        <taxon>Pseudomonadota</taxon>
        <taxon>Alphaproteobacteria</taxon>
        <taxon>Sphingomonadales</taxon>
        <taxon>Sphingomonadaceae</taxon>
        <taxon>Tardibacter</taxon>
    </lineage>
</organism>
<evidence type="ECO:0000313" key="10">
    <source>
        <dbReference type="EMBL" id="API58320.1"/>
    </source>
</evidence>
<comment type="similarity">
    <text evidence="5 7 9">Belongs to the PTH family.</text>
</comment>
<dbReference type="GO" id="GO:0072344">
    <property type="term" value="P:rescue of stalled ribosome"/>
    <property type="evidence" value="ECO:0007669"/>
    <property type="project" value="UniProtKB-UniRule"/>
</dbReference>
<dbReference type="PROSITE" id="PS01195">
    <property type="entry name" value="PEPT_TRNA_HYDROL_1"/>
    <property type="match status" value="1"/>
</dbReference>
<feature type="site" description="Stabilizes the basic form of H active site to accept a proton" evidence="7">
    <location>
        <position position="91"/>
    </location>
</feature>
<dbReference type="STRING" id="1921510.BSL82_02525"/>
<dbReference type="SUPFAM" id="SSF53178">
    <property type="entry name" value="Peptidyl-tRNA hydrolase-like"/>
    <property type="match status" value="1"/>
</dbReference>
<dbReference type="GO" id="GO:0005737">
    <property type="term" value="C:cytoplasm"/>
    <property type="evidence" value="ECO:0007669"/>
    <property type="project" value="UniProtKB-SubCell"/>
</dbReference>
<evidence type="ECO:0000256" key="2">
    <source>
        <dbReference type="ARBA" id="ARBA00022555"/>
    </source>
</evidence>
<evidence type="ECO:0000256" key="4">
    <source>
        <dbReference type="ARBA" id="ARBA00022884"/>
    </source>
</evidence>
<evidence type="ECO:0000256" key="5">
    <source>
        <dbReference type="ARBA" id="ARBA00038063"/>
    </source>
</evidence>
<dbReference type="NCBIfam" id="TIGR00447">
    <property type="entry name" value="pth"/>
    <property type="match status" value="1"/>
</dbReference>
<dbReference type="CDD" id="cd00462">
    <property type="entry name" value="PTH"/>
    <property type="match status" value="1"/>
</dbReference>
<evidence type="ECO:0000256" key="1">
    <source>
        <dbReference type="ARBA" id="ARBA00013260"/>
    </source>
</evidence>
<dbReference type="AlphaFoldDB" id="A0A1L3ZRU4"/>
<accession>A0A1L3ZRU4</accession>
<dbReference type="GO" id="GO:0006515">
    <property type="term" value="P:protein quality control for misfolded or incompletely synthesized proteins"/>
    <property type="evidence" value="ECO:0007669"/>
    <property type="project" value="UniProtKB-UniRule"/>
</dbReference>
<dbReference type="KEGG" id="sphj:BSL82_02525"/>
<dbReference type="PANTHER" id="PTHR17224:SF1">
    <property type="entry name" value="PEPTIDYL-TRNA HYDROLASE"/>
    <property type="match status" value="1"/>
</dbReference>
<feature type="binding site" evidence="7">
    <location>
        <position position="112"/>
    </location>
    <ligand>
        <name>tRNA</name>
        <dbReference type="ChEBI" id="CHEBI:17843"/>
    </ligand>
</feature>
<dbReference type="FunFam" id="3.40.50.1470:FF:000001">
    <property type="entry name" value="Peptidyl-tRNA hydrolase"/>
    <property type="match status" value="1"/>
</dbReference>
<evidence type="ECO:0000256" key="8">
    <source>
        <dbReference type="RuleBase" id="RU000673"/>
    </source>
</evidence>
<protein>
    <recommendedName>
        <fullName evidence="6 7">Peptidyl-tRNA hydrolase</fullName>
        <shortName evidence="7">Pth</shortName>
        <ecNumber evidence="1 7">3.1.1.29</ecNumber>
    </recommendedName>
</protein>
<dbReference type="InterPro" id="IPR001328">
    <property type="entry name" value="Pept_tRNA_hydro"/>
</dbReference>
<feature type="binding site" evidence="7">
    <location>
        <position position="14"/>
    </location>
    <ligand>
        <name>tRNA</name>
        <dbReference type="ChEBI" id="CHEBI:17843"/>
    </ligand>
</feature>
<dbReference type="Proteomes" id="UP000182063">
    <property type="component" value="Chromosome"/>
</dbReference>
<keyword evidence="3 7" id="KW-0378">Hydrolase</keyword>
<comment type="function">
    <text evidence="7">Hydrolyzes ribosome-free peptidyl-tRNAs (with 1 or more amino acids incorporated), which drop off the ribosome during protein synthesis, or as a result of ribosome stalling.</text>
</comment>
<reference evidence="11" key="1">
    <citation type="submission" date="2016-11" db="EMBL/GenBank/DDBJ databases">
        <title>Complete Genome Sequence of alachlor-degrading Sphingomonas sp. strain JJ-A5.</title>
        <authorList>
            <person name="Lee H."/>
            <person name="Ka J.-O."/>
        </authorList>
    </citation>
    <scope>NUCLEOTIDE SEQUENCE [LARGE SCALE GENOMIC DNA]</scope>
    <source>
        <strain evidence="11">JJ-A5</strain>
    </source>
</reference>
<evidence type="ECO:0000313" key="11">
    <source>
        <dbReference type="Proteomes" id="UP000182063"/>
    </source>
</evidence>
<comment type="subunit">
    <text evidence="7">Monomer.</text>
</comment>
<feature type="binding site" evidence="7">
    <location>
        <position position="66"/>
    </location>
    <ligand>
        <name>tRNA</name>
        <dbReference type="ChEBI" id="CHEBI:17843"/>
    </ligand>
</feature>
<dbReference type="EMBL" id="CP018221">
    <property type="protein sequence ID" value="API58320.1"/>
    <property type="molecule type" value="Genomic_DNA"/>
</dbReference>
<dbReference type="PANTHER" id="PTHR17224">
    <property type="entry name" value="PEPTIDYL-TRNA HYDROLASE"/>
    <property type="match status" value="1"/>
</dbReference>
<evidence type="ECO:0000256" key="9">
    <source>
        <dbReference type="RuleBase" id="RU004320"/>
    </source>
</evidence>
<dbReference type="GO" id="GO:0000049">
    <property type="term" value="F:tRNA binding"/>
    <property type="evidence" value="ECO:0007669"/>
    <property type="project" value="UniProtKB-UniRule"/>
</dbReference>
<dbReference type="InterPro" id="IPR036416">
    <property type="entry name" value="Pept_tRNA_hydro_sf"/>
</dbReference>
<keyword evidence="2 7" id="KW-0820">tRNA-binding</keyword>
<evidence type="ECO:0000256" key="7">
    <source>
        <dbReference type="HAMAP-Rule" id="MF_00083"/>
    </source>
</evidence>
<gene>
    <name evidence="7" type="primary">pth</name>
    <name evidence="10" type="ORF">BSL82_02525</name>
</gene>
<evidence type="ECO:0000256" key="6">
    <source>
        <dbReference type="ARBA" id="ARBA00050038"/>
    </source>
</evidence>
<keyword evidence="4 7" id="KW-0694">RNA-binding</keyword>
<name>A0A1L3ZRU4_9SPHN</name>
<dbReference type="RefSeq" id="WP_072595893.1">
    <property type="nucleotide sequence ID" value="NZ_CP018221.1"/>
</dbReference>
<evidence type="ECO:0000256" key="3">
    <source>
        <dbReference type="ARBA" id="ARBA00022801"/>
    </source>
</evidence>
<feature type="active site" description="Proton acceptor" evidence="7">
    <location>
        <position position="19"/>
    </location>
</feature>
<dbReference type="OrthoDB" id="9800507at2"/>
<proteinExistence type="inferred from homology"/>
<feature type="binding site" evidence="7">
    <location>
        <position position="64"/>
    </location>
    <ligand>
        <name>tRNA</name>
        <dbReference type="ChEBI" id="CHEBI:17843"/>
    </ligand>
</feature>
<dbReference type="Gene3D" id="3.40.50.1470">
    <property type="entry name" value="Peptidyl-tRNA hydrolase"/>
    <property type="match status" value="1"/>
</dbReference>
<dbReference type="HAMAP" id="MF_00083">
    <property type="entry name" value="Pept_tRNA_hydro_bact"/>
    <property type="match status" value="1"/>
</dbReference>
<dbReference type="PROSITE" id="PS01196">
    <property type="entry name" value="PEPT_TRNA_HYDROL_2"/>
    <property type="match status" value="1"/>
</dbReference>